<evidence type="ECO:0000259" key="1">
    <source>
        <dbReference type="Pfam" id="PF21527"/>
    </source>
</evidence>
<comment type="caution">
    <text evidence="2">The sequence shown here is derived from an EMBL/GenBank/DDBJ whole genome shotgun (WGS) entry which is preliminary data.</text>
</comment>
<reference evidence="2 3" key="1">
    <citation type="submission" date="2024-06" db="EMBL/GenBank/DDBJ databases">
        <title>Genomic Encyclopedia of Type Strains, Phase V (KMG-V): Genome sequencing to study the core and pangenomes of soil and plant-associated prokaryotes.</title>
        <authorList>
            <person name="Whitman W."/>
        </authorList>
    </citation>
    <scope>NUCLEOTIDE SEQUENCE [LARGE SCALE GENOMIC DNA]</scope>
    <source>
        <strain evidence="2 3">NE40</strain>
    </source>
</reference>
<dbReference type="RefSeq" id="WP_354009599.1">
    <property type="nucleotide sequence ID" value="NZ_JBEWTA010000001.1"/>
</dbReference>
<evidence type="ECO:0000313" key="2">
    <source>
        <dbReference type="EMBL" id="MET4755145.1"/>
    </source>
</evidence>
<dbReference type="InterPro" id="IPR049002">
    <property type="entry name" value="Stv"/>
</dbReference>
<keyword evidence="3" id="KW-1185">Reference proteome</keyword>
<organism evidence="2 3">
    <name type="scientific">Endozoicomonas lisbonensis</name>
    <dbReference type="NCBI Taxonomy" id="3120522"/>
    <lineage>
        <taxon>Bacteria</taxon>
        <taxon>Pseudomonadati</taxon>
        <taxon>Pseudomonadota</taxon>
        <taxon>Gammaproteobacteria</taxon>
        <taxon>Oceanospirillales</taxon>
        <taxon>Endozoicomonadaceae</taxon>
        <taxon>Endozoicomonas</taxon>
    </lineage>
</organism>
<name>A0ABV2SBM4_9GAMM</name>
<sequence>MDHPSPKTTQISLRDDVCLYTHNWHGENVQNLIIMAHGTIVNRRSAQGILRRVFRKYQITTPSWTTLFFYAPHGTVTRSWHDYYLVGKYPPLEAYLSGEKVFNYDLHYDGDYTKPGLIRSYLRKSRPLNDPDLSHHPFRVFDILTTPTWFFRSVSLETVLRLLYQTGRTYPRIHCSFCRYEEGTLTREYRPGYHNLSDSWVMVDREDLPP</sequence>
<dbReference type="Proteomes" id="UP001549366">
    <property type="component" value="Unassembled WGS sequence"/>
</dbReference>
<proteinExistence type="predicted"/>
<protein>
    <recommendedName>
        <fullName evidence="1">Putative adhesin Stv domain-containing protein</fullName>
    </recommendedName>
</protein>
<accession>A0ABV2SBM4</accession>
<evidence type="ECO:0000313" key="3">
    <source>
        <dbReference type="Proteomes" id="UP001549366"/>
    </source>
</evidence>
<gene>
    <name evidence="2" type="ORF">V5J35_000337</name>
</gene>
<dbReference type="EMBL" id="JBEWTB010000002">
    <property type="protein sequence ID" value="MET4755145.1"/>
    <property type="molecule type" value="Genomic_DNA"/>
</dbReference>
<dbReference type="Pfam" id="PF21527">
    <property type="entry name" value="Stv"/>
    <property type="match status" value="1"/>
</dbReference>
<feature type="domain" description="Putative adhesin Stv" evidence="1">
    <location>
        <begin position="32"/>
        <end position="179"/>
    </location>
</feature>